<dbReference type="PROSITE" id="PS50885">
    <property type="entry name" value="HAMP"/>
    <property type="match status" value="1"/>
</dbReference>
<keyword evidence="6" id="KW-0547">Nucleotide-binding</keyword>
<evidence type="ECO:0000259" key="12">
    <source>
        <dbReference type="PROSITE" id="PS50885"/>
    </source>
</evidence>
<dbReference type="SMART" id="SM00304">
    <property type="entry name" value="HAMP"/>
    <property type="match status" value="1"/>
</dbReference>
<dbReference type="EC" id="2.7.13.3" evidence="3"/>
<feature type="domain" description="Histidine kinase" evidence="11">
    <location>
        <begin position="338"/>
        <end position="549"/>
    </location>
</feature>
<evidence type="ECO:0000313" key="14">
    <source>
        <dbReference type="Proteomes" id="UP000032309"/>
    </source>
</evidence>
<dbReference type="PROSITE" id="PS51257">
    <property type="entry name" value="PROKAR_LIPOPROTEIN"/>
    <property type="match status" value="1"/>
</dbReference>
<keyword evidence="9" id="KW-0902">Two-component regulatory system</keyword>
<dbReference type="CDD" id="cd00082">
    <property type="entry name" value="HisKA"/>
    <property type="match status" value="1"/>
</dbReference>
<feature type="transmembrane region" description="Helical" evidence="10">
    <location>
        <begin position="216"/>
        <end position="239"/>
    </location>
</feature>
<dbReference type="Pfam" id="PF02518">
    <property type="entry name" value="HATPase_c"/>
    <property type="match status" value="1"/>
</dbReference>
<evidence type="ECO:0000256" key="5">
    <source>
        <dbReference type="ARBA" id="ARBA00022679"/>
    </source>
</evidence>
<evidence type="ECO:0000313" key="13">
    <source>
        <dbReference type="EMBL" id="GAN33442.1"/>
    </source>
</evidence>
<dbReference type="SUPFAM" id="SSF55874">
    <property type="entry name" value="ATPase domain of HSP90 chaperone/DNA topoisomerase II/histidine kinase"/>
    <property type="match status" value="1"/>
</dbReference>
<dbReference type="InterPro" id="IPR003661">
    <property type="entry name" value="HisK_dim/P_dom"/>
</dbReference>
<dbReference type="CDD" id="cd06225">
    <property type="entry name" value="HAMP"/>
    <property type="match status" value="1"/>
</dbReference>
<keyword evidence="8" id="KW-0067">ATP-binding</keyword>
<dbReference type="PANTHER" id="PTHR43065:SF10">
    <property type="entry name" value="PEROXIDE STRESS-ACTIVATED HISTIDINE KINASE MAK3"/>
    <property type="match status" value="1"/>
</dbReference>
<evidence type="ECO:0000256" key="4">
    <source>
        <dbReference type="ARBA" id="ARBA00022553"/>
    </source>
</evidence>
<reference evidence="14" key="1">
    <citation type="journal article" date="2015" name="Genome Announc.">
        <title>Draft Genome Sequence of an Anaerobic Ammonium-Oxidizing Bacterium, "Candidatus Brocadia sinica".</title>
        <authorList>
            <person name="Oshiki M."/>
            <person name="Shinyako-Hata K."/>
            <person name="Satoh H."/>
            <person name="Okabe S."/>
        </authorList>
    </citation>
    <scope>NUCLEOTIDE SEQUENCE [LARGE SCALE GENOMIC DNA]</scope>
    <source>
        <strain evidence="14">JPN1</strain>
    </source>
</reference>
<dbReference type="Gene3D" id="3.30.565.10">
    <property type="entry name" value="Histidine kinase-like ATPase, C-terminal domain"/>
    <property type="match status" value="1"/>
</dbReference>
<evidence type="ECO:0000256" key="3">
    <source>
        <dbReference type="ARBA" id="ARBA00012438"/>
    </source>
</evidence>
<proteinExistence type="predicted"/>
<organism evidence="13 14">
    <name type="scientific">Candidatus Brocadia sinica JPN1</name>
    <dbReference type="NCBI Taxonomy" id="1197129"/>
    <lineage>
        <taxon>Bacteria</taxon>
        <taxon>Pseudomonadati</taxon>
        <taxon>Planctomycetota</taxon>
        <taxon>Candidatus Brocadiia</taxon>
        <taxon>Candidatus Brocadiales</taxon>
        <taxon>Candidatus Brocadiaceae</taxon>
        <taxon>Candidatus Brocadia</taxon>
    </lineage>
</organism>
<dbReference type="SMART" id="SM00387">
    <property type="entry name" value="HATPase_c"/>
    <property type="match status" value="1"/>
</dbReference>
<dbReference type="InterPro" id="IPR036097">
    <property type="entry name" value="HisK_dim/P_sf"/>
</dbReference>
<keyword evidence="14" id="KW-1185">Reference proteome</keyword>
<sequence>MISIRLKLILFTSMLVIIISTLSCLFFLSHTKRQQKDALKRFGTSLVMLLAQDNEVKHALRSIQPAFLDTSIQRVRELDREDEIGYLRVSNNQVIMFEEKASWINSDMEKIPLRKDYEKPVATLTHTVWTRGGSRLVGEPSQTSEAPFFGCITLDSGETFCDFTAPIFEKQTFSEEEFAAQILGEEVVSEEKVQQILGFVQIGLSHRKLDERIQKIIWQSIIPMGVFIVLGGICITFFLTRYIVSPLRHMASITLDIARGNLTRAVDIRSRDEIGQLSLNFNEMTKALKTSHDEKEKIMTQLREHIHSLCHANSELQKAQERLVRSEKLAAVGKLASGVGHELRNPLGAIRNALFIIKKKTTDMDVSTGTQKVNQWLEIIEKETERGLKIVNDLLGFSRTAKPTVSPTKIHAIIESSLSRLKISEKIKRVIQVEDPVPLALVDASQIEQVFINLIQNACDAMPMGGILTIRAQREDNSVLAVTFTDTGCGIPDGIKNLIFDPLFTTKPKGLGLGLAVSSSIVQRHGGCIDIKSKEGEGATFIVKLPIATIPYSEAAIK</sequence>
<keyword evidence="10" id="KW-0812">Transmembrane</keyword>
<keyword evidence="4" id="KW-0597">Phosphoprotein</keyword>
<dbReference type="PANTHER" id="PTHR43065">
    <property type="entry name" value="SENSOR HISTIDINE KINASE"/>
    <property type="match status" value="1"/>
</dbReference>
<dbReference type="Proteomes" id="UP000032309">
    <property type="component" value="Unassembled WGS sequence"/>
</dbReference>
<keyword evidence="5" id="KW-0808">Transferase</keyword>
<evidence type="ECO:0000256" key="9">
    <source>
        <dbReference type="ARBA" id="ARBA00023012"/>
    </source>
</evidence>
<evidence type="ECO:0000259" key="11">
    <source>
        <dbReference type="PROSITE" id="PS50109"/>
    </source>
</evidence>
<gene>
    <name evidence="13" type="ORF">BROSI_A1964</name>
</gene>
<dbReference type="InterPro" id="IPR003660">
    <property type="entry name" value="HAMP_dom"/>
</dbReference>
<dbReference type="Gene3D" id="1.10.287.130">
    <property type="match status" value="1"/>
</dbReference>
<dbReference type="InterPro" id="IPR004358">
    <property type="entry name" value="Sig_transdc_His_kin-like_C"/>
</dbReference>
<keyword evidence="10" id="KW-1133">Transmembrane helix</keyword>
<dbReference type="InterPro" id="IPR036890">
    <property type="entry name" value="HATPase_C_sf"/>
</dbReference>
<evidence type="ECO:0000256" key="8">
    <source>
        <dbReference type="ARBA" id="ARBA00022840"/>
    </source>
</evidence>
<keyword evidence="10" id="KW-0472">Membrane</keyword>
<evidence type="ECO:0000256" key="6">
    <source>
        <dbReference type="ARBA" id="ARBA00022741"/>
    </source>
</evidence>
<evidence type="ECO:0000256" key="10">
    <source>
        <dbReference type="SAM" id="Phobius"/>
    </source>
</evidence>
<comment type="catalytic activity">
    <reaction evidence="1">
        <text>ATP + protein L-histidine = ADP + protein N-phospho-L-histidine.</text>
        <dbReference type="EC" id="2.7.13.3"/>
    </reaction>
</comment>
<comment type="caution">
    <text evidence="13">The sequence shown here is derived from an EMBL/GenBank/DDBJ whole genome shotgun (WGS) entry which is preliminary data.</text>
</comment>
<comment type="subcellular location">
    <subcellularLocation>
        <location evidence="2">Membrane</location>
    </subcellularLocation>
</comment>
<dbReference type="Gene3D" id="6.10.340.10">
    <property type="match status" value="1"/>
</dbReference>
<evidence type="ECO:0000256" key="2">
    <source>
        <dbReference type="ARBA" id="ARBA00004370"/>
    </source>
</evidence>
<accession>A0ABQ0JXG9</accession>
<dbReference type="SUPFAM" id="SSF47384">
    <property type="entry name" value="Homodimeric domain of signal transducing histidine kinase"/>
    <property type="match status" value="1"/>
</dbReference>
<dbReference type="GO" id="GO:0016301">
    <property type="term" value="F:kinase activity"/>
    <property type="evidence" value="ECO:0007669"/>
    <property type="project" value="UniProtKB-KW"/>
</dbReference>
<dbReference type="Pfam" id="PF00672">
    <property type="entry name" value="HAMP"/>
    <property type="match status" value="1"/>
</dbReference>
<dbReference type="Pfam" id="PF00512">
    <property type="entry name" value="HisKA"/>
    <property type="match status" value="1"/>
</dbReference>
<evidence type="ECO:0000256" key="1">
    <source>
        <dbReference type="ARBA" id="ARBA00000085"/>
    </source>
</evidence>
<dbReference type="SUPFAM" id="SSF158472">
    <property type="entry name" value="HAMP domain-like"/>
    <property type="match status" value="1"/>
</dbReference>
<protein>
    <recommendedName>
        <fullName evidence="3">histidine kinase</fullName>
        <ecNumber evidence="3">2.7.13.3</ecNumber>
    </recommendedName>
</protein>
<keyword evidence="7 13" id="KW-0418">Kinase</keyword>
<feature type="transmembrane region" description="Helical" evidence="10">
    <location>
        <begin position="6"/>
        <end position="28"/>
    </location>
</feature>
<dbReference type="PRINTS" id="PR00344">
    <property type="entry name" value="BCTRLSENSOR"/>
</dbReference>
<name>A0ABQ0JXG9_9BACT</name>
<dbReference type="SMART" id="SM00388">
    <property type="entry name" value="HisKA"/>
    <property type="match status" value="1"/>
</dbReference>
<dbReference type="EMBL" id="BAFN01000001">
    <property type="protein sequence ID" value="GAN33442.1"/>
    <property type="molecule type" value="Genomic_DNA"/>
</dbReference>
<feature type="domain" description="HAMP" evidence="12">
    <location>
        <begin position="241"/>
        <end position="293"/>
    </location>
</feature>
<dbReference type="PROSITE" id="PS50109">
    <property type="entry name" value="HIS_KIN"/>
    <property type="match status" value="1"/>
</dbReference>
<evidence type="ECO:0000256" key="7">
    <source>
        <dbReference type="ARBA" id="ARBA00022777"/>
    </source>
</evidence>
<dbReference type="InterPro" id="IPR005467">
    <property type="entry name" value="His_kinase_dom"/>
</dbReference>
<dbReference type="InterPro" id="IPR003594">
    <property type="entry name" value="HATPase_dom"/>
</dbReference>